<proteinExistence type="predicted"/>
<organism evidence="2 3">
    <name type="scientific">Sinorhizobium chiapasense</name>
    <dbReference type="NCBI Taxonomy" id="501572"/>
    <lineage>
        <taxon>Bacteria</taxon>
        <taxon>Pseudomonadati</taxon>
        <taxon>Pseudomonadota</taxon>
        <taxon>Alphaproteobacteria</taxon>
        <taxon>Hyphomicrobiales</taxon>
        <taxon>Rhizobiaceae</taxon>
        <taxon>Sinorhizobium/Ensifer group</taxon>
        <taxon>Sinorhizobium</taxon>
    </lineage>
</organism>
<evidence type="ECO:0000256" key="1">
    <source>
        <dbReference type="SAM" id="Phobius"/>
    </source>
</evidence>
<evidence type="ECO:0000313" key="2">
    <source>
        <dbReference type="EMBL" id="WVT02151.1"/>
    </source>
</evidence>
<dbReference type="RefSeq" id="WP_331371437.1">
    <property type="nucleotide sequence ID" value="NZ_CP133148.1"/>
</dbReference>
<keyword evidence="1" id="KW-1133">Transmembrane helix</keyword>
<sequence length="131" mass="13911">MRSVLRGWARSSTVHVLFAFLAMGGWAVFANSAHPMPQPLVSGLLQGALSAGLTLFLKSVIDGLSKRFDGAARFWAPPLIACLGSASLLVSLHALGGTPEILKTVAVPLLVSTTYAWTYAYSISRKRGVEP</sequence>
<evidence type="ECO:0000313" key="3">
    <source>
        <dbReference type="Proteomes" id="UP001432360"/>
    </source>
</evidence>
<feature type="transmembrane region" description="Helical" evidence="1">
    <location>
        <begin position="73"/>
        <end position="95"/>
    </location>
</feature>
<accession>A0ABZ2B478</accession>
<evidence type="ECO:0008006" key="4">
    <source>
        <dbReference type="Google" id="ProtNLM"/>
    </source>
</evidence>
<keyword evidence="1" id="KW-0812">Transmembrane</keyword>
<dbReference type="Proteomes" id="UP001432360">
    <property type="component" value="Chromosome"/>
</dbReference>
<protein>
    <recommendedName>
        <fullName evidence="4">Transmembrane protein</fullName>
    </recommendedName>
</protein>
<keyword evidence="1" id="KW-0472">Membrane</keyword>
<reference evidence="2" key="1">
    <citation type="submission" date="2023-08" db="EMBL/GenBank/DDBJ databases">
        <title>Complete genome sequence of Sinorhizobium chiapanecum ITTG S70 isolated from Acaciella angustissima nodules in Chiapas-Mexico.</title>
        <authorList>
            <person name="Rincon-Rosales R."/>
            <person name="Rogel M.A."/>
            <person name="Rincon-Medina C.I."/>
            <person name="Guerrero G."/>
            <person name="Manzano-Gomez L.A."/>
            <person name="Lopez-Lopez A."/>
            <person name="Rincon Molina F.A."/>
            <person name="Martinez-Romero E."/>
        </authorList>
    </citation>
    <scope>NUCLEOTIDE SEQUENCE</scope>
    <source>
        <strain evidence="2">ITTG S70</strain>
    </source>
</reference>
<feature type="transmembrane region" description="Helical" evidence="1">
    <location>
        <begin position="101"/>
        <end position="121"/>
    </location>
</feature>
<name>A0ABZ2B478_9HYPH</name>
<dbReference type="EMBL" id="CP133148">
    <property type="protein sequence ID" value="WVT02151.1"/>
    <property type="molecule type" value="Genomic_DNA"/>
</dbReference>
<gene>
    <name evidence="2" type="ORF">RB548_11445</name>
</gene>
<keyword evidence="3" id="KW-1185">Reference proteome</keyword>
<feature type="transmembrane region" description="Helical" evidence="1">
    <location>
        <begin position="40"/>
        <end position="61"/>
    </location>
</feature>